<evidence type="ECO:0000313" key="3">
    <source>
        <dbReference type="EMBL" id="MBJ3764417.1"/>
    </source>
</evidence>
<feature type="transmembrane region" description="Helical" evidence="2">
    <location>
        <begin position="6"/>
        <end position="25"/>
    </location>
</feature>
<gene>
    <name evidence="3" type="ORF">ILP92_16880</name>
</gene>
<keyword evidence="2" id="KW-0472">Membrane</keyword>
<feature type="region of interest" description="Disordered" evidence="1">
    <location>
        <begin position="28"/>
        <end position="76"/>
    </location>
</feature>
<evidence type="ECO:0000313" key="4">
    <source>
        <dbReference type="Proteomes" id="UP000642488"/>
    </source>
</evidence>
<dbReference type="Proteomes" id="UP000642488">
    <property type="component" value="Unassembled WGS sequence"/>
</dbReference>
<organism evidence="3 4">
    <name type="scientific">Palleronia pontilimi</name>
    <dbReference type="NCBI Taxonomy" id="1964209"/>
    <lineage>
        <taxon>Bacteria</taxon>
        <taxon>Pseudomonadati</taxon>
        <taxon>Pseudomonadota</taxon>
        <taxon>Alphaproteobacteria</taxon>
        <taxon>Rhodobacterales</taxon>
        <taxon>Roseobacteraceae</taxon>
        <taxon>Palleronia</taxon>
    </lineage>
</organism>
<sequence>MAELLIWLIAALGAVGGVVLGRLLGRAEGKRTGREEAHQDARSDQIDRMDAGRKAVRDGRDAGAPADRLRDNDNAW</sequence>
<comment type="caution">
    <text evidence="3">The sequence shown here is derived from an EMBL/GenBank/DDBJ whole genome shotgun (WGS) entry which is preliminary data.</text>
</comment>
<reference evidence="3" key="1">
    <citation type="submission" date="2020-12" db="EMBL/GenBank/DDBJ databases">
        <title>Bacterial taxonomy.</title>
        <authorList>
            <person name="Pan X."/>
        </authorList>
    </citation>
    <scope>NUCLEOTIDE SEQUENCE</scope>
    <source>
        <strain evidence="3">KCTC 52957</strain>
    </source>
</reference>
<dbReference type="AlphaFoldDB" id="A0A934MB67"/>
<name>A0A934MB67_9RHOB</name>
<accession>A0A934MB67</accession>
<evidence type="ECO:0000256" key="2">
    <source>
        <dbReference type="SAM" id="Phobius"/>
    </source>
</evidence>
<protein>
    <submittedName>
        <fullName evidence="3">Uncharacterized protein</fullName>
    </submittedName>
</protein>
<dbReference type="RefSeq" id="WP_198917589.1">
    <property type="nucleotide sequence ID" value="NZ_JAEKPD010000024.1"/>
</dbReference>
<dbReference type="EMBL" id="JAEKPD010000024">
    <property type="protein sequence ID" value="MBJ3764417.1"/>
    <property type="molecule type" value="Genomic_DNA"/>
</dbReference>
<proteinExistence type="predicted"/>
<keyword evidence="2" id="KW-0812">Transmembrane</keyword>
<keyword evidence="2" id="KW-1133">Transmembrane helix</keyword>
<keyword evidence="4" id="KW-1185">Reference proteome</keyword>
<evidence type="ECO:0000256" key="1">
    <source>
        <dbReference type="SAM" id="MobiDB-lite"/>
    </source>
</evidence>